<reference evidence="15" key="2">
    <citation type="submission" date="2020-09" db="EMBL/GenBank/DDBJ databases">
        <authorList>
            <person name="Sun Q."/>
            <person name="Zhou Y."/>
        </authorList>
    </citation>
    <scope>NUCLEOTIDE SEQUENCE</scope>
    <source>
        <strain evidence="15">CGMCC 1.15519</strain>
    </source>
</reference>
<dbReference type="Pfam" id="PF01590">
    <property type="entry name" value="GAF"/>
    <property type="match status" value="1"/>
</dbReference>
<dbReference type="RefSeq" id="WP_188763569.1">
    <property type="nucleotide sequence ID" value="NZ_BMJM01000011.1"/>
</dbReference>
<evidence type="ECO:0000256" key="2">
    <source>
        <dbReference type="ARBA" id="ARBA00001946"/>
    </source>
</evidence>
<dbReference type="InterPro" id="IPR029016">
    <property type="entry name" value="GAF-like_dom_sf"/>
</dbReference>
<keyword evidence="9" id="KW-0808">Transferase</keyword>
<evidence type="ECO:0000256" key="4">
    <source>
        <dbReference type="ARBA" id="ARBA00007837"/>
    </source>
</evidence>
<dbReference type="Gene3D" id="1.10.274.10">
    <property type="entry name" value="PtsI, HPr-binding domain"/>
    <property type="match status" value="1"/>
</dbReference>
<dbReference type="InterPro" id="IPR050499">
    <property type="entry name" value="PEP-utilizing_PTS_enzyme"/>
</dbReference>
<proteinExistence type="inferred from homology"/>
<dbReference type="SUPFAM" id="SSF52009">
    <property type="entry name" value="Phosphohistidine domain"/>
    <property type="match status" value="1"/>
</dbReference>
<dbReference type="InterPro" id="IPR008731">
    <property type="entry name" value="PTS_EIN"/>
</dbReference>
<dbReference type="InterPro" id="IPR000121">
    <property type="entry name" value="PEP_util_C"/>
</dbReference>
<comment type="caution">
    <text evidence="15">The sequence shown here is derived from an EMBL/GenBank/DDBJ whole genome shotgun (WGS) entry which is preliminary data.</text>
</comment>
<dbReference type="GO" id="GO:0008965">
    <property type="term" value="F:phosphoenolpyruvate-protein phosphotransferase activity"/>
    <property type="evidence" value="ECO:0007669"/>
    <property type="project" value="UniProtKB-EC"/>
</dbReference>
<feature type="domain" description="GAF" evidence="14">
    <location>
        <begin position="23"/>
        <end position="168"/>
    </location>
</feature>
<comment type="similarity">
    <text evidence="4">Belongs to the PEP-utilizing enzyme family.</text>
</comment>
<dbReference type="GO" id="GO:0009401">
    <property type="term" value="P:phosphoenolpyruvate-dependent sugar phosphotransferase system"/>
    <property type="evidence" value="ECO:0007669"/>
    <property type="project" value="UniProtKB-KW"/>
</dbReference>
<dbReference type="InterPro" id="IPR015813">
    <property type="entry name" value="Pyrv/PenolPyrv_kinase-like_dom"/>
</dbReference>
<comment type="catalytic activity">
    <reaction evidence="1">
        <text>L-histidyl-[protein] + phosphoenolpyruvate = N(pros)-phospho-L-histidyl-[protein] + pyruvate</text>
        <dbReference type="Rhea" id="RHEA:23880"/>
        <dbReference type="Rhea" id="RHEA-COMP:9745"/>
        <dbReference type="Rhea" id="RHEA-COMP:9746"/>
        <dbReference type="ChEBI" id="CHEBI:15361"/>
        <dbReference type="ChEBI" id="CHEBI:29979"/>
        <dbReference type="ChEBI" id="CHEBI:58702"/>
        <dbReference type="ChEBI" id="CHEBI:64837"/>
        <dbReference type="EC" id="2.7.3.9"/>
    </reaction>
</comment>
<evidence type="ECO:0000256" key="6">
    <source>
        <dbReference type="ARBA" id="ARBA00022448"/>
    </source>
</evidence>
<evidence type="ECO:0000256" key="8">
    <source>
        <dbReference type="ARBA" id="ARBA00022597"/>
    </source>
</evidence>
<keyword evidence="7" id="KW-0963">Cytoplasm</keyword>
<dbReference type="InterPro" id="IPR008279">
    <property type="entry name" value="PEP-util_enz_mobile_dom"/>
</dbReference>
<keyword evidence="11" id="KW-0479">Metal-binding</keyword>
<dbReference type="PANTHER" id="PTHR46244">
    <property type="entry name" value="PHOSPHOENOLPYRUVATE-PROTEIN PHOSPHOTRANSFERASE"/>
    <property type="match status" value="1"/>
</dbReference>
<keyword evidence="12" id="KW-0418">Kinase</keyword>
<evidence type="ECO:0000256" key="11">
    <source>
        <dbReference type="ARBA" id="ARBA00022723"/>
    </source>
</evidence>
<dbReference type="NCBIfam" id="TIGR01417">
    <property type="entry name" value="PTS_I_fam"/>
    <property type="match status" value="1"/>
</dbReference>
<evidence type="ECO:0000256" key="12">
    <source>
        <dbReference type="ARBA" id="ARBA00022777"/>
    </source>
</evidence>
<comment type="subcellular location">
    <subcellularLocation>
        <location evidence="3">Cytoplasm</location>
    </subcellularLocation>
</comment>
<evidence type="ECO:0000256" key="7">
    <source>
        <dbReference type="ARBA" id="ARBA00022490"/>
    </source>
</evidence>
<dbReference type="EC" id="2.7.3.9" evidence="5"/>
<organism evidence="15 16">
    <name type="scientific">Sandarakinorhabdus glacialis</name>
    <dbReference type="NCBI Taxonomy" id="1614636"/>
    <lineage>
        <taxon>Bacteria</taxon>
        <taxon>Pseudomonadati</taxon>
        <taxon>Pseudomonadota</taxon>
        <taxon>Alphaproteobacteria</taxon>
        <taxon>Sphingomonadales</taxon>
        <taxon>Sphingosinicellaceae</taxon>
        <taxon>Sandarakinorhabdus</taxon>
    </lineage>
</organism>
<reference evidence="15" key="1">
    <citation type="journal article" date="2014" name="Int. J. Syst. Evol. Microbiol.">
        <title>Complete genome sequence of Corynebacterium casei LMG S-19264T (=DSM 44701T), isolated from a smear-ripened cheese.</title>
        <authorList>
            <consortium name="US DOE Joint Genome Institute (JGI-PGF)"/>
            <person name="Walter F."/>
            <person name="Albersmeier A."/>
            <person name="Kalinowski J."/>
            <person name="Ruckert C."/>
        </authorList>
    </citation>
    <scope>NUCLEOTIDE SEQUENCE</scope>
    <source>
        <strain evidence="15">CGMCC 1.15519</strain>
    </source>
</reference>
<dbReference type="Proteomes" id="UP000635071">
    <property type="component" value="Unassembled WGS sequence"/>
</dbReference>
<evidence type="ECO:0000259" key="14">
    <source>
        <dbReference type="SMART" id="SM00065"/>
    </source>
</evidence>
<dbReference type="InterPro" id="IPR006318">
    <property type="entry name" value="PTS_EI-like"/>
</dbReference>
<dbReference type="InterPro" id="IPR036637">
    <property type="entry name" value="Phosphohistidine_dom_sf"/>
</dbReference>
<comment type="cofactor">
    <cofactor evidence="2">
        <name>Mg(2+)</name>
        <dbReference type="ChEBI" id="CHEBI:18420"/>
    </cofactor>
</comment>
<keyword evidence="10" id="KW-0598">Phosphotransferase system</keyword>
<dbReference type="GO" id="GO:0016301">
    <property type="term" value="F:kinase activity"/>
    <property type="evidence" value="ECO:0007669"/>
    <property type="project" value="UniProtKB-KW"/>
</dbReference>
<dbReference type="InterPro" id="IPR023151">
    <property type="entry name" value="PEP_util_CS"/>
</dbReference>
<dbReference type="EMBL" id="BMJM01000011">
    <property type="protein sequence ID" value="GGE18925.1"/>
    <property type="molecule type" value="Genomic_DNA"/>
</dbReference>
<dbReference type="Gene3D" id="3.30.450.40">
    <property type="match status" value="1"/>
</dbReference>
<evidence type="ECO:0000256" key="9">
    <source>
        <dbReference type="ARBA" id="ARBA00022679"/>
    </source>
</evidence>
<dbReference type="Pfam" id="PF02896">
    <property type="entry name" value="PEP-utilizers_C"/>
    <property type="match status" value="1"/>
</dbReference>
<evidence type="ECO:0000256" key="10">
    <source>
        <dbReference type="ARBA" id="ARBA00022683"/>
    </source>
</evidence>
<evidence type="ECO:0000256" key="1">
    <source>
        <dbReference type="ARBA" id="ARBA00000683"/>
    </source>
</evidence>
<sequence length="753" mass="81222">MAAVSAAREILRRLHEVMAAKTGAEAKLNQVVRIVADALSSEVASIYLLRDGMLELYATQGLAQEAVHVTRLSMGQGLVGVIAATREPLNLAEAKEHPDFAYRPETGEDDYHSFAGVPIVRRESAIGVLGVQHREPRDYDEVEIEALQTVAMVLSELIHGAGLVDDAQAAQARAASSGPLRLTGLKLVDGLGRGAAVFHQPRVIVEHTVADDVDAERARVYGAFGRMREQIDTMMGQAEFAGGGDHHDVLDTYKMFAYDEGWARRINEAIETGLTAEAAIERVQARTRARMRSIDDPYLRERLTDLDDLSNRLLRIVSGQLGTAAAVGLRGNTILIARNLGPAELLEYDRRFLKGVVLEEGSLTAHVIIVARAMGVPVLGRVRGLFADVSEGDELIVDAANGALLVRPQAAMIASYKAMSALKARQAQKFAAVKDLPAVSKDGKRVAIMMNAGLADDAQALDLTGADGIGLFRTEFQFLVSTTLPRRERQQALYRTVLDTAGDRPVVFRTVDIGGDKAVPYLSGGDDEENPAMGWRALRLALGRAGLMKVQARALLEASAGRTLSVMFPMVSEPWEFAEAKALVESQRLLLGRQGHKLPVAVRYGAMIEVPALIEALDVLLPMTDFVSVGTNDLTQFLFAADRANPRLADRYDWLSPAILRVLRRIVRESKAAGVPATICGEMGGRPLEALALLALGVETLSITPTGVGPIKAMVRSAELAPLQAAMAQWLDSPGVNVRTELLAMALAQGVEL</sequence>
<keyword evidence="8" id="KW-0762">Sugar transport</keyword>
<dbReference type="PRINTS" id="PR01736">
    <property type="entry name" value="PHPHTRNFRASE"/>
</dbReference>
<evidence type="ECO:0000256" key="5">
    <source>
        <dbReference type="ARBA" id="ARBA00012232"/>
    </source>
</evidence>
<dbReference type="Gene3D" id="3.20.20.60">
    <property type="entry name" value="Phosphoenolpyruvate-binding domains"/>
    <property type="match status" value="1"/>
</dbReference>
<dbReference type="InterPro" id="IPR040442">
    <property type="entry name" value="Pyrv_kinase-like_dom_sf"/>
</dbReference>
<dbReference type="AlphaFoldDB" id="A0A917EAC0"/>
<evidence type="ECO:0000313" key="16">
    <source>
        <dbReference type="Proteomes" id="UP000635071"/>
    </source>
</evidence>
<dbReference type="GO" id="GO:0046872">
    <property type="term" value="F:metal ion binding"/>
    <property type="evidence" value="ECO:0007669"/>
    <property type="project" value="UniProtKB-KW"/>
</dbReference>
<keyword evidence="13" id="KW-0460">Magnesium</keyword>
<dbReference type="Pfam" id="PF00391">
    <property type="entry name" value="PEP-utilizers"/>
    <property type="match status" value="1"/>
</dbReference>
<dbReference type="PANTHER" id="PTHR46244:SF6">
    <property type="entry name" value="PHOSPHOENOLPYRUVATE-PROTEIN PHOSPHOTRANSFERASE"/>
    <property type="match status" value="1"/>
</dbReference>
<protein>
    <recommendedName>
        <fullName evidence="5">phosphoenolpyruvate--protein phosphotransferase</fullName>
        <ecNumber evidence="5">2.7.3.9</ecNumber>
    </recommendedName>
</protein>
<evidence type="ECO:0000256" key="3">
    <source>
        <dbReference type="ARBA" id="ARBA00004496"/>
    </source>
</evidence>
<dbReference type="InterPro" id="IPR036618">
    <property type="entry name" value="PtsI_HPr-bd_sf"/>
</dbReference>
<dbReference type="PROSITE" id="PS00742">
    <property type="entry name" value="PEP_ENZYMES_2"/>
    <property type="match status" value="1"/>
</dbReference>
<evidence type="ECO:0000256" key="13">
    <source>
        <dbReference type="ARBA" id="ARBA00022842"/>
    </source>
</evidence>
<dbReference type="GO" id="GO:0005737">
    <property type="term" value="C:cytoplasm"/>
    <property type="evidence" value="ECO:0007669"/>
    <property type="project" value="UniProtKB-SubCell"/>
</dbReference>
<dbReference type="Gene3D" id="3.50.30.10">
    <property type="entry name" value="Phosphohistidine domain"/>
    <property type="match status" value="1"/>
</dbReference>
<dbReference type="Pfam" id="PF05524">
    <property type="entry name" value="PEP-utilisers_N"/>
    <property type="match status" value="1"/>
</dbReference>
<gene>
    <name evidence="15" type="primary">ptsP</name>
    <name evidence="15" type="ORF">GCM10011529_26770</name>
</gene>
<dbReference type="SUPFAM" id="SSF51621">
    <property type="entry name" value="Phosphoenolpyruvate/pyruvate domain"/>
    <property type="match status" value="1"/>
</dbReference>
<dbReference type="SUPFAM" id="SSF55781">
    <property type="entry name" value="GAF domain-like"/>
    <property type="match status" value="1"/>
</dbReference>
<accession>A0A917EAC0</accession>
<evidence type="ECO:0000313" key="15">
    <source>
        <dbReference type="EMBL" id="GGE18925.1"/>
    </source>
</evidence>
<name>A0A917EAC0_9SPHN</name>
<dbReference type="SUPFAM" id="SSF47831">
    <property type="entry name" value="Enzyme I of the PEP:sugar phosphotransferase system HPr-binding (sub)domain"/>
    <property type="match status" value="1"/>
</dbReference>
<dbReference type="SMART" id="SM00065">
    <property type="entry name" value="GAF"/>
    <property type="match status" value="1"/>
</dbReference>
<keyword evidence="16" id="KW-1185">Reference proteome</keyword>
<keyword evidence="6" id="KW-0813">Transport</keyword>
<dbReference type="InterPro" id="IPR003018">
    <property type="entry name" value="GAF"/>
</dbReference>